<dbReference type="EMBL" id="LWDP01000060">
    <property type="protein sequence ID" value="ORD93641.1"/>
    <property type="molecule type" value="Genomic_DNA"/>
</dbReference>
<dbReference type="Proteomes" id="UP000192639">
    <property type="component" value="Unassembled WGS sequence"/>
</dbReference>
<evidence type="ECO:0000313" key="1">
    <source>
        <dbReference type="EMBL" id="ORD93641.1"/>
    </source>
</evidence>
<accession>A0A1Y1S636</accession>
<dbReference type="VEuPathDB" id="MicrosporidiaDB:ECANGB1_1854"/>
<protein>
    <submittedName>
        <fullName evidence="1">Uncharacterized protein</fullName>
    </submittedName>
</protein>
<reference evidence="1 2" key="1">
    <citation type="journal article" date="2017" name="Environ. Microbiol.">
        <title>Decay of the glycolytic pathway and adaptation to intranuclear parasitism within Enterocytozoonidae microsporidia.</title>
        <authorList>
            <person name="Wiredu Boakye D."/>
            <person name="Jaroenlak P."/>
            <person name="Prachumwat A."/>
            <person name="Williams T.A."/>
            <person name="Bateman K.S."/>
            <person name="Itsathitphaisarn O."/>
            <person name="Sritunyalucksana K."/>
            <person name="Paszkiewicz K.H."/>
            <person name="Moore K.A."/>
            <person name="Stentiford G.D."/>
            <person name="Williams B.A."/>
        </authorList>
    </citation>
    <scope>NUCLEOTIDE SEQUENCE [LARGE SCALE GENOMIC DNA]</scope>
    <source>
        <strain evidence="1 2">GB1</strain>
    </source>
</reference>
<sequence length="164" mass="18942">MFLVKTSENVDSFLNTWFVKESESKTELIACNSISTESSTKIATSCALYKNTRNNFEISCGDRTIPLNPVFMDQKQNESVLFDLLAENGKYKITWAEYAELEEDDRPMKQNRIRISVGRVTNEMNKQIGIIFRNIESNLIRHILPENKEALEFVAMQELSKYLS</sequence>
<organism evidence="1 2">
    <name type="scientific">Enterospora canceri</name>
    <dbReference type="NCBI Taxonomy" id="1081671"/>
    <lineage>
        <taxon>Eukaryota</taxon>
        <taxon>Fungi</taxon>
        <taxon>Fungi incertae sedis</taxon>
        <taxon>Microsporidia</taxon>
        <taxon>Enterocytozoonidae</taxon>
        <taxon>Enterospora</taxon>
    </lineage>
</organism>
<comment type="caution">
    <text evidence="1">The sequence shown here is derived from an EMBL/GenBank/DDBJ whole genome shotgun (WGS) entry which is preliminary data.</text>
</comment>
<gene>
    <name evidence="1" type="ORF">ECANGB1_1854</name>
</gene>
<dbReference type="AlphaFoldDB" id="A0A1Y1S636"/>
<proteinExistence type="predicted"/>
<name>A0A1Y1S636_9MICR</name>
<evidence type="ECO:0000313" key="2">
    <source>
        <dbReference type="Proteomes" id="UP000192639"/>
    </source>
</evidence>
<keyword evidence="2" id="KW-1185">Reference proteome</keyword>